<evidence type="ECO:0000256" key="5">
    <source>
        <dbReference type="ARBA" id="ARBA00023163"/>
    </source>
</evidence>
<comment type="subunit">
    <text evidence="2">Interacts transiently with the RNA polymerase catalytic core formed by RpoA, RpoB, RpoC and RpoZ (2 alpha, 1 beta, 1 beta' and 1 omega subunit) to form the RNA polymerase holoenzyme that can initiate transcription.</text>
</comment>
<name>A0A1M7RM47_9ACTN</name>
<proteinExistence type="inferred from homology"/>
<dbReference type="GO" id="GO:0006352">
    <property type="term" value="P:DNA-templated transcription initiation"/>
    <property type="evidence" value="ECO:0007669"/>
    <property type="project" value="InterPro"/>
</dbReference>
<evidence type="ECO:0000256" key="2">
    <source>
        <dbReference type="ARBA" id="ARBA00011344"/>
    </source>
</evidence>
<evidence type="ECO:0000256" key="3">
    <source>
        <dbReference type="ARBA" id="ARBA00023015"/>
    </source>
</evidence>
<dbReference type="PANTHER" id="PTHR30173">
    <property type="entry name" value="SIGMA 19 FACTOR"/>
    <property type="match status" value="1"/>
</dbReference>
<dbReference type="GO" id="GO:0016987">
    <property type="term" value="F:sigma factor activity"/>
    <property type="evidence" value="ECO:0007669"/>
    <property type="project" value="UniProtKB-KW"/>
</dbReference>
<feature type="domain" description="RNA polymerase sigma factor 70 region 4 type 2" evidence="7">
    <location>
        <begin position="111"/>
        <end position="161"/>
    </location>
</feature>
<dbReference type="InterPro" id="IPR013325">
    <property type="entry name" value="RNA_pol_sigma_r2"/>
</dbReference>
<dbReference type="Gene3D" id="1.10.10.10">
    <property type="entry name" value="Winged helix-like DNA-binding domain superfamily/Winged helix DNA-binding domain"/>
    <property type="match status" value="1"/>
</dbReference>
<dbReference type="SUPFAM" id="SSF54427">
    <property type="entry name" value="NTF2-like"/>
    <property type="match status" value="1"/>
</dbReference>
<dbReference type="OrthoDB" id="6689546at2"/>
<feature type="domain" description="RNA polymerase sigma-70 region 2" evidence="6">
    <location>
        <begin position="11"/>
        <end position="74"/>
    </location>
</feature>
<dbReference type="GO" id="GO:0003677">
    <property type="term" value="F:DNA binding"/>
    <property type="evidence" value="ECO:0007669"/>
    <property type="project" value="InterPro"/>
</dbReference>
<dbReference type="Pfam" id="PF04542">
    <property type="entry name" value="Sigma70_r2"/>
    <property type="match status" value="1"/>
</dbReference>
<gene>
    <name evidence="8" type="ORF">SAMN05443668_12120</name>
</gene>
<protein>
    <submittedName>
        <fullName evidence="8">RNA polymerase sigma-70 factor, ECF subfamily</fullName>
    </submittedName>
</protein>
<dbReference type="AlphaFoldDB" id="A0A1M7RM47"/>
<reference evidence="8 9" key="1">
    <citation type="submission" date="2016-11" db="EMBL/GenBank/DDBJ databases">
        <authorList>
            <person name="Jaros S."/>
            <person name="Januszkiewicz K."/>
            <person name="Wedrychowicz H."/>
        </authorList>
    </citation>
    <scope>NUCLEOTIDE SEQUENCE [LARGE SCALE GENOMIC DNA]</scope>
    <source>
        <strain evidence="8 9">DSM 46144</strain>
    </source>
</reference>
<dbReference type="InterPro" id="IPR013324">
    <property type="entry name" value="RNA_pol_sigma_r3/r4-like"/>
</dbReference>
<keyword evidence="9" id="KW-1185">Reference proteome</keyword>
<dbReference type="NCBIfam" id="NF007214">
    <property type="entry name" value="PRK09636.1"/>
    <property type="match status" value="1"/>
</dbReference>
<dbReference type="Proteomes" id="UP000184440">
    <property type="component" value="Unassembled WGS sequence"/>
</dbReference>
<organism evidence="8 9">
    <name type="scientific">Cryptosporangium aurantiacum</name>
    <dbReference type="NCBI Taxonomy" id="134849"/>
    <lineage>
        <taxon>Bacteria</taxon>
        <taxon>Bacillati</taxon>
        <taxon>Actinomycetota</taxon>
        <taxon>Actinomycetes</taxon>
        <taxon>Cryptosporangiales</taxon>
        <taxon>Cryptosporangiaceae</taxon>
        <taxon>Cryptosporangium</taxon>
    </lineage>
</organism>
<dbReference type="RefSeq" id="WP_073264797.1">
    <property type="nucleotide sequence ID" value="NZ_FRCS01000021.1"/>
</dbReference>
<evidence type="ECO:0000256" key="4">
    <source>
        <dbReference type="ARBA" id="ARBA00023082"/>
    </source>
</evidence>
<dbReference type="PANTHER" id="PTHR30173:SF43">
    <property type="entry name" value="ECF RNA POLYMERASE SIGMA FACTOR SIGI-RELATED"/>
    <property type="match status" value="1"/>
</dbReference>
<evidence type="ECO:0000259" key="6">
    <source>
        <dbReference type="Pfam" id="PF04542"/>
    </source>
</evidence>
<accession>A0A1M7RM47</accession>
<keyword evidence="4" id="KW-0731">Sigma factor</keyword>
<comment type="similarity">
    <text evidence="1">Belongs to the sigma-70 factor family. ECF subfamily.</text>
</comment>
<dbReference type="Pfam" id="PF08281">
    <property type="entry name" value="Sigma70_r4_2"/>
    <property type="match status" value="1"/>
</dbReference>
<sequence>MTPQDFLAVQFEGHRSHLRAVAYRMLGSLSEADDAVQEAWLRLARSDSGAIDNLGGWLTTVVGRVCLDMLRSRKARREESLEDWLPDPVVGREDASDPEQEVLLADSVGLALLVVLDSLPPAERLALVLHDMFGLPFEQIAPIVDRTPSAAKKLASRARQRVRGAAPEPDADLSGQRRVVEAFLAAARGGDLEALVSILDPDVVLRADGGVLTGGMKAIRGAAAVSGQLATFQRMASSAATYPARVNGLAGLVNTVDDQLISVMSFTVSDGKIAAIDILSDPGRLARLNLTHPGGGSK</sequence>
<dbReference type="InterPro" id="IPR036388">
    <property type="entry name" value="WH-like_DNA-bd_sf"/>
</dbReference>
<keyword evidence="5" id="KW-0804">Transcription</keyword>
<evidence type="ECO:0000313" key="9">
    <source>
        <dbReference type="Proteomes" id="UP000184440"/>
    </source>
</evidence>
<dbReference type="NCBIfam" id="TIGR02937">
    <property type="entry name" value="sigma70-ECF"/>
    <property type="match status" value="1"/>
</dbReference>
<dbReference type="EMBL" id="FRCS01000021">
    <property type="protein sequence ID" value="SHN47172.1"/>
    <property type="molecule type" value="Genomic_DNA"/>
</dbReference>
<dbReference type="InterPro" id="IPR014284">
    <property type="entry name" value="RNA_pol_sigma-70_dom"/>
</dbReference>
<evidence type="ECO:0000259" key="7">
    <source>
        <dbReference type="Pfam" id="PF08281"/>
    </source>
</evidence>
<keyword evidence="3" id="KW-0805">Transcription regulation</keyword>
<dbReference type="InterPro" id="IPR032710">
    <property type="entry name" value="NTF2-like_dom_sf"/>
</dbReference>
<dbReference type="Gene3D" id="3.10.450.50">
    <property type="match status" value="1"/>
</dbReference>
<dbReference type="InterPro" id="IPR013249">
    <property type="entry name" value="RNA_pol_sigma70_r4_t2"/>
</dbReference>
<evidence type="ECO:0000313" key="8">
    <source>
        <dbReference type="EMBL" id="SHN47172.1"/>
    </source>
</evidence>
<dbReference type="SUPFAM" id="SSF88659">
    <property type="entry name" value="Sigma3 and sigma4 domains of RNA polymerase sigma factors"/>
    <property type="match status" value="1"/>
</dbReference>
<dbReference type="STRING" id="134849.SAMN05443668_12120"/>
<dbReference type="InterPro" id="IPR007627">
    <property type="entry name" value="RNA_pol_sigma70_r2"/>
</dbReference>
<dbReference type="SUPFAM" id="SSF88946">
    <property type="entry name" value="Sigma2 domain of RNA polymerase sigma factors"/>
    <property type="match status" value="1"/>
</dbReference>
<dbReference type="Gene3D" id="1.10.1740.10">
    <property type="match status" value="1"/>
</dbReference>
<dbReference type="InterPro" id="IPR052704">
    <property type="entry name" value="ECF_Sigma-70_Domain"/>
</dbReference>
<evidence type="ECO:0000256" key="1">
    <source>
        <dbReference type="ARBA" id="ARBA00010641"/>
    </source>
</evidence>